<proteinExistence type="predicted"/>
<accession>A0A197JSS3</accession>
<reference evidence="1 2" key="1">
    <citation type="submission" date="2016-05" db="EMBL/GenBank/DDBJ databases">
        <title>Genome sequencing reveals origins of a unique bacterial endosymbiosis in the earliest lineages of terrestrial Fungi.</title>
        <authorList>
            <consortium name="DOE Joint Genome Institute"/>
            <person name="Uehling J."/>
            <person name="Gryganskyi A."/>
            <person name="Hameed K."/>
            <person name="Tschaplinski T."/>
            <person name="Misztal P."/>
            <person name="Wu S."/>
            <person name="Desiro A."/>
            <person name="Vande Pol N."/>
            <person name="Du Z.-Y."/>
            <person name="Zienkiewicz A."/>
            <person name="Zienkiewicz K."/>
            <person name="Morin E."/>
            <person name="Tisserant E."/>
            <person name="Splivallo R."/>
            <person name="Hainaut M."/>
            <person name="Henrissat B."/>
            <person name="Ohm R."/>
            <person name="Kuo A."/>
            <person name="Yan J."/>
            <person name="Lipzen A."/>
            <person name="Nolan M."/>
            <person name="Labutti K."/>
            <person name="Barry K."/>
            <person name="Goldstein A."/>
            <person name="Labbe J."/>
            <person name="Schadt C."/>
            <person name="Tuskan G."/>
            <person name="Grigoriev I."/>
            <person name="Martin F."/>
            <person name="Vilgalys R."/>
            <person name="Bonito G."/>
        </authorList>
    </citation>
    <scope>NUCLEOTIDE SEQUENCE [LARGE SCALE GENOMIC DNA]</scope>
    <source>
        <strain evidence="1 2">AG-77</strain>
    </source>
</reference>
<name>A0A197JSS3_9FUNG</name>
<protein>
    <submittedName>
        <fullName evidence="1">Uncharacterized protein</fullName>
    </submittedName>
</protein>
<sequence>MFAPAPMALLQESDQTWGYLLCVHSLTLKNRAVIVSARTSLSIDHGLRNNTEELLELILSSFNHSLDVCFLQCSLSHSLTLSFSLSRFHLTHSPSSSWSWCLFFVFYFQPHAFCSKVAQRPMHVHLCLHKVSIESNRIVVSNTECYPNPTHAIVHFDCLYPSFFIFLLFCNQPSLPLPPTLTLPPPLSKSQFALTLLPLFFATADTKVQDLGPLHCSMHDRC</sequence>
<evidence type="ECO:0000313" key="2">
    <source>
        <dbReference type="Proteomes" id="UP000078512"/>
    </source>
</evidence>
<dbReference type="AlphaFoldDB" id="A0A197JSS3"/>
<gene>
    <name evidence="1" type="ORF">K457DRAFT_566524</name>
</gene>
<organism evidence="1 2">
    <name type="scientific">Linnemannia elongata AG-77</name>
    <dbReference type="NCBI Taxonomy" id="1314771"/>
    <lineage>
        <taxon>Eukaryota</taxon>
        <taxon>Fungi</taxon>
        <taxon>Fungi incertae sedis</taxon>
        <taxon>Mucoromycota</taxon>
        <taxon>Mortierellomycotina</taxon>
        <taxon>Mortierellomycetes</taxon>
        <taxon>Mortierellales</taxon>
        <taxon>Mortierellaceae</taxon>
        <taxon>Linnemannia</taxon>
    </lineage>
</organism>
<evidence type="ECO:0000313" key="1">
    <source>
        <dbReference type="EMBL" id="OAQ28332.1"/>
    </source>
</evidence>
<dbReference type="EMBL" id="KV442049">
    <property type="protein sequence ID" value="OAQ28332.1"/>
    <property type="molecule type" value="Genomic_DNA"/>
</dbReference>
<keyword evidence="2" id="KW-1185">Reference proteome</keyword>
<dbReference type="Proteomes" id="UP000078512">
    <property type="component" value="Unassembled WGS sequence"/>
</dbReference>